<evidence type="ECO:0000256" key="2">
    <source>
        <dbReference type="ARBA" id="ARBA00022801"/>
    </source>
</evidence>
<dbReference type="InterPro" id="IPR006035">
    <property type="entry name" value="Ureohydrolase"/>
</dbReference>
<dbReference type="InterPro" id="IPR020855">
    <property type="entry name" value="Ureohydrolase_Mn_BS"/>
</dbReference>
<dbReference type="Proteomes" id="UP000596145">
    <property type="component" value="Chromosome"/>
</dbReference>
<comment type="similarity">
    <text evidence="5 7 8">Belongs to the arginase family.</text>
</comment>
<dbReference type="GO" id="GO:0033389">
    <property type="term" value="P:putrescine biosynthetic process from arginine, via agmatine"/>
    <property type="evidence" value="ECO:0007669"/>
    <property type="project" value="TreeGrafter"/>
</dbReference>
<dbReference type="GeneID" id="92760097"/>
<dbReference type="GO" id="GO:0019557">
    <property type="term" value="P:L-histidine catabolic process to glutamate and formate"/>
    <property type="evidence" value="ECO:0007669"/>
    <property type="project" value="UniProtKB-UniPathway"/>
</dbReference>
<keyword evidence="3 5" id="KW-0369">Histidine metabolism</keyword>
<comment type="catalytic activity">
    <reaction evidence="5">
        <text>N-formimidoyl-L-glutamate + H2O = formamide + L-glutamate</text>
        <dbReference type="Rhea" id="RHEA:22492"/>
        <dbReference type="ChEBI" id="CHEBI:15377"/>
        <dbReference type="ChEBI" id="CHEBI:16397"/>
        <dbReference type="ChEBI" id="CHEBI:29985"/>
        <dbReference type="ChEBI" id="CHEBI:58928"/>
        <dbReference type="EC" id="3.5.3.8"/>
    </reaction>
</comment>
<dbReference type="AlphaFoldDB" id="A0A7T4EE55"/>
<accession>A0A7T4EE55</accession>
<keyword evidence="4 5" id="KW-0464">Manganese</keyword>
<comment type="function">
    <text evidence="5">Catalyzes the conversion of N-formimidoyl-L-glutamate to L-glutamate and formamide.</text>
</comment>
<dbReference type="PROSITE" id="PS01053">
    <property type="entry name" value="ARGINASE_1"/>
    <property type="match status" value="1"/>
</dbReference>
<dbReference type="Gene3D" id="3.40.800.10">
    <property type="entry name" value="Ureohydrolase domain"/>
    <property type="match status" value="1"/>
</dbReference>
<comment type="cofactor">
    <cofactor evidence="5">
        <name>Mn(2+)</name>
        <dbReference type="ChEBI" id="CHEBI:29035"/>
    </cofactor>
    <text evidence="5">Binds 2 manganese ions per subunit.</text>
</comment>
<dbReference type="SUPFAM" id="SSF52768">
    <property type="entry name" value="Arginase/deacetylase"/>
    <property type="match status" value="1"/>
</dbReference>
<feature type="binding site" evidence="5">
    <location>
        <position position="165"/>
    </location>
    <ligand>
        <name>Mn(2+)</name>
        <dbReference type="ChEBI" id="CHEBI:29035"/>
        <label>2</label>
    </ligand>
</feature>
<evidence type="ECO:0000313" key="11">
    <source>
        <dbReference type="Proteomes" id="UP000596145"/>
    </source>
</evidence>
<feature type="binding site" evidence="5">
    <location>
        <position position="249"/>
    </location>
    <ligand>
        <name>Mn(2+)</name>
        <dbReference type="ChEBI" id="CHEBI:29035"/>
        <label>1</label>
    </ligand>
</feature>
<dbReference type="InterPro" id="IPR005923">
    <property type="entry name" value="HutG"/>
</dbReference>
<dbReference type="GO" id="GO:0050415">
    <property type="term" value="F:formimidoylglutamase activity"/>
    <property type="evidence" value="ECO:0007669"/>
    <property type="project" value="UniProtKB-UniRule"/>
</dbReference>
<comment type="pathway">
    <text evidence="5">Amino-acid degradation; L-histidine degradation into L-glutamate; L-glutamate from N-formimidoyl-L-glutamate (hydrolase route): step 1/1.</text>
</comment>
<feature type="binding site" evidence="5">
    <location>
        <position position="169"/>
    </location>
    <ligand>
        <name>Mn(2+)</name>
        <dbReference type="ChEBI" id="CHEBI:29035"/>
        <label>1</label>
    </ligand>
</feature>
<evidence type="ECO:0000256" key="3">
    <source>
        <dbReference type="ARBA" id="ARBA00022808"/>
    </source>
</evidence>
<dbReference type="PANTHER" id="PTHR11358:SF35">
    <property type="entry name" value="FORMIMIDOYLGLUTAMASE"/>
    <property type="match status" value="1"/>
</dbReference>
<keyword evidence="2 5" id="KW-0378">Hydrolase</keyword>
<feature type="binding site" evidence="5">
    <location>
        <position position="167"/>
    </location>
    <ligand>
        <name>Mn(2+)</name>
        <dbReference type="ChEBI" id="CHEBI:29035"/>
        <label>2</label>
    </ligand>
</feature>
<reference evidence="10 11" key="1">
    <citation type="submission" date="2020-12" db="EMBL/GenBank/DDBJ databases">
        <title>FDA dAtabase for Regulatory Grade micrObial Sequences (FDA-ARGOS): Supporting development and validation of Infectious Disease Dx tests.</title>
        <authorList>
            <person name="Sproer C."/>
            <person name="Gronow S."/>
            <person name="Severitt S."/>
            <person name="Schroder I."/>
            <person name="Tallon L."/>
            <person name="Sadzewicz L."/>
            <person name="Zhao X."/>
            <person name="Boylan J."/>
            <person name="Ott S."/>
            <person name="Bowen H."/>
            <person name="Vavikolanu K."/>
            <person name="Mehta A."/>
            <person name="Aluvathingal J."/>
            <person name="Nadendla S."/>
            <person name="Lowell S."/>
            <person name="Myers T."/>
            <person name="Yan Y."/>
            <person name="Sichtig H."/>
        </authorList>
    </citation>
    <scope>NUCLEOTIDE SEQUENCE [LARGE SCALE GENOMIC DNA]</scope>
    <source>
        <strain evidence="10 11">FDAARGOS_1053</strain>
    </source>
</reference>
<feature type="binding site" evidence="5">
    <location>
        <position position="249"/>
    </location>
    <ligand>
        <name>Mn(2+)</name>
        <dbReference type="ChEBI" id="CHEBI:29035"/>
        <label>2</label>
    </ligand>
</feature>
<evidence type="ECO:0000256" key="4">
    <source>
        <dbReference type="ARBA" id="ARBA00023211"/>
    </source>
</evidence>
<evidence type="ECO:0000256" key="5">
    <source>
        <dbReference type="HAMAP-Rule" id="MF_00737"/>
    </source>
</evidence>
<dbReference type="UniPathway" id="UPA00379">
    <property type="reaction ID" value="UER00552"/>
</dbReference>
<proteinExistence type="inferred from homology"/>
<evidence type="ECO:0000256" key="7">
    <source>
        <dbReference type="PROSITE-ProRule" id="PRU00742"/>
    </source>
</evidence>
<dbReference type="PANTHER" id="PTHR11358">
    <property type="entry name" value="ARGINASE/AGMATINASE"/>
    <property type="match status" value="1"/>
</dbReference>
<dbReference type="CDD" id="cd09988">
    <property type="entry name" value="Formimidoylglutamase"/>
    <property type="match status" value="1"/>
</dbReference>
<evidence type="ECO:0000256" key="6">
    <source>
        <dbReference type="NCBIfam" id="TIGR01227"/>
    </source>
</evidence>
<dbReference type="EMBL" id="CP066007">
    <property type="protein sequence ID" value="QQB45711.1"/>
    <property type="molecule type" value="Genomic_DNA"/>
</dbReference>
<evidence type="ECO:0000256" key="9">
    <source>
        <dbReference type="SAM" id="MobiDB-lite"/>
    </source>
</evidence>
<evidence type="ECO:0000256" key="8">
    <source>
        <dbReference type="RuleBase" id="RU003684"/>
    </source>
</evidence>
<dbReference type="NCBIfam" id="TIGR01227">
    <property type="entry name" value="hutG"/>
    <property type="match status" value="1"/>
</dbReference>
<feature type="binding site" evidence="5">
    <location>
        <position position="165"/>
    </location>
    <ligand>
        <name>Mn(2+)</name>
        <dbReference type="ChEBI" id="CHEBI:29035"/>
        <label>1</label>
    </ligand>
</feature>
<dbReference type="PROSITE" id="PS51409">
    <property type="entry name" value="ARGINASE_2"/>
    <property type="match status" value="1"/>
</dbReference>
<dbReference type="GO" id="GO:0019556">
    <property type="term" value="P:L-histidine catabolic process to glutamate and formamide"/>
    <property type="evidence" value="ECO:0007669"/>
    <property type="project" value="UniProtKB-UniRule"/>
</dbReference>
<sequence>MLDTMSYSPTFSWTGRNDGEGPEHARWFNTIKPLPFNPLEENSSLDEATAKELSHSVTILGFASDEGVRRNHGRVGAAEGPNSAFTALGSLAVPAETRAYDAGIISVTDADLEGGHKALSTAVAAITSTDTTCIVVGGGHETAYGTHMGLVRSSDSASIGIINFDAHFDLRTADRPTSGTPFKQISQEVDPFHYTVIGISRPNNTKVLFDEADALGVTYATEDELRHADIAEIISTAARDVDILHVSIDLDVLPAGVAPGVSAPAAVGVDLNTIRDGLAACMQTGKVRLIDIVELNPTYDIDNRTAKVAARLISDATALM</sequence>
<dbReference type="HAMAP" id="MF_00737">
    <property type="entry name" value="Formimidoylglutam"/>
    <property type="match status" value="1"/>
</dbReference>
<evidence type="ECO:0000313" key="10">
    <source>
        <dbReference type="EMBL" id="QQB45711.1"/>
    </source>
</evidence>
<dbReference type="OrthoDB" id="9789727at2"/>
<feature type="binding site" evidence="5">
    <location>
        <position position="140"/>
    </location>
    <ligand>
        <name>Mn(2+)</name>
        <dbReference type="ChEBI" id="CHEBI:29035"/>
        <label>1</label>
    </ligand>
</feature>
<organism evidence="10 11">
    <name type="scientific">Corynebacterium glucuronolyticum</name>
    <dbReference type="NCBI Taxonomy" id="39791"/>
    <lineage>
        <taxon>Bacteria</taxon>
        <taxon>Bacillati</taxon>
        <taxon>Actinomycetota</taxon>
        <taxon>Actinomycetes</taxon>
        <taxon>Mycobacteriales</taxon>
        <taxon>Corynebacteriaceae</taxon>
        <taxon>Corynebacterium</taxon>
    </lineage>
</organism>
<feature type="compositionally biased region" description="Polar residues" evidence="9">
    <location>
        <begin position="1"/>
        <end position="15"/>
    </location>
</feature>
<dbReference type="GO" id="GO:0008783">
    <property type="term" value="F:agmatinase activity"/>
    <property type="evidence" value="ECO:0007669"/>
    <property type="project" value="TreeGrafter"/>
</dbReference>
<dbReference type="GO" id="GO:0030145">
    <property type="term" value="F:manganese ion binding"/>
    <property type="evidence" value="ECO:0007669"/>
    <property type="project" value="UniProtKB-UniRule"/>
</dbReference>
<feature type="binding site" evidence="5">
    <location>
        <position position="251"/>
    </location>
    <ligand>
        <name>Mn(2+)</name>
        <dbReference type="ChEBI" id="CHEBI:29035"/>
        <label>2</label>
    </ligand>
</feature>
<evidence type="ECO:0000256" key="1">
    <source>
        <dbReference type="ARBA" id="ARBA00022723"/>
    </source>
</evidence>
<dbReference type="RefSeq" id="WP_005390004.1">
    <property type="nucleotide sequence ID" value="NZ_CP066007.1"/>
</dbReference>
<name>A0A7T4EE55_9CORY</name>
<dbReference type="Pfam" id="PF00491">
    <property type="entry name" value="Arginase"/>
    <property type="match status" value="1"/>
</dbReference>
<gene>
    <name evidence="5 10" type="primary">hutG</name>
    <name evidence="10" type="ORF">I6I10_09425</name>
</gene>
<dbReference type="EC" id="3.5.3.8" evidence="5 6"/>
<keyword evidence="1 5" id="KW-0479">Metal-binding</keyword>
<feature type="region of interest" description="Disordered" evidence="9">
    <location>
        <begin position="1"/>
        <end position="20"/>
    </location>
</feature>
<dbReference type="InterPro" id="IPR023696">
    <property type="entry name" value="Ureohydrolase_dom_sf"/>
</dbReference>
<protein>
    <recommendedName>
        <fullName evidence="5 6">Formimidoylglutamase</fullName>
        <ecNumber evidence="5 6">3.5.3.8</ecNumber>
    </recommendedName>
    <alternativeName>
        <fullName evidence="5">Formiminoglutamase</fullName>
    </alternativeName>
    <alternativeName>
        <fullName evidence="5">Formiminoglutamate hydrolase</fullName>
    </alternativeName>
</protein>